<feature type="chain" id="PRO_5026658634" description="NlpC/P60 domain-containing protein" evidence="7">
    <location>
        <begin position="42"/>
        <end position="377"/>
    </location>
</feature>
<feature type="compositionally biased region" description="Polar residues" evidence="6">
    <location>
        <begin position="256"/>
        <end position="265"/>
    </location>
</feature>
<dbReference type="InterPro" id="IPR038765">
    <property type="entry name" value="Papain-like_cys_pep_sf"/>
</dbReference>
<evidence type="ECO:0000256" key="2">
    <source>
        <dbReference type="ARBA" id="ARBA00022670"/>
    </source>
</evidence>
<keyword evidence="3" id="KW-0378">Hydrolase</keyword>
<dbReference type="EMBL" id="CADCUO010000065">
    <property type="protein sequence ID" value="CAA9381440.1"/>
    <property type="molecule type" value="Genomic_DNA"/>
</dbReference>
<keyword evidence="5" id="KW-0175">Coiled coil</keyword>
<evidence type="ECO:0000313" key="9">
    <source>
        <dbReference type="EMBL" id="CAA9381440.1"/>
    </source>
</evidence>
<evidence type="ECO:0000256" key="7">
    <source>
        <dbReference type="SAM" id="SignalP"/>
    </source>
</evidence>
<dbReference type="Gene3D" id="3.90.1720.10">
    <property type="entry name" value="endopeptidase domain like (from Nostoc punctiforme)"/>
    <property type="match status" value="1"/>
</dbReference>
<gene>
    <name evidence="9" type="ORF">AVDCRST_MAG75-985</name>
</gene>
<evidence type="ECO:0000256" key="1">
    <source>
        <dbReference type="ARBA" id="ARBA00007074"/>
    </source>
</evidence>
<dbReference type="SUPFAM" id="SSF54001">
    <property type="entry name" value="Cysteine proteinases"/>
    <property type="match status" value="1"/>
</dbReference>
<dbReference type="Pfam" id="PF00877">
    <property type="entry name" value="NLPC_P60"/>
    <property type="match status" value="1"/>
</dbReference>
<feature type="coiled-coil region" evidence="5">
    <location>
        <begin position="173"/>
        <end position="230"/>
    </location>
</feature>
<dbReference type="AlphaFoldDB" id="A0A6J4NBN5"/>
<dbReference type="PANTHER" id="PTHR47359:SF3">
    <property type="entry name" value="NLP_P60 DOMAIN-CONTAINING PROTEIN-RELATED"/>
    <property type="match status" value="1"/>
</dbReference>
<keyword evidence="4" id="KW-0788">Thiol protease</keyword>
<feature type="compositionally biased region" description="Low complexity" evidence="6">
    <location>
        <begin position="235"/>
        <end position="244"/>
    </location>
</feature>
<dbReference type="GO" id="GO:0008234">
    <property type="term" value="F:cysteine-type peptidase activity"/>
    <property type="evidence" value="ECO:0007669"/>
    <property type="project" value="UniProtKB-KW"/>
</dbReference>
<dbReference type="Gene3D" id="6.10.250.3150">
    <property type="match status" value="1"/>
</dbReference>
<dbReference type="InterPro" id="IPR000064">
    <property type="entry name" value="NLP_P60_dom"/>
</dbReference>
<accession>A0A6J4NBN5</accession>
<dbReference type="PROSITE" id="PS51935">
    <property type="entry name" value="NLPC_P60"/>
    <property type="match status" value="1"/>
</dbReference>
<evidence type="ECO:0000256" key="5">
    <source>
        <dbReference type="SAM" id="Coils"/>
    </source>
</evidence>
<dbReference type="PANTHER" id="PTHR47359">
    <property type="entry name" value="PEPTIDOGLYCAN DL-ENDOPEPTIDASE CWLO"/>
    <property type="match status" value="1"/>
</dbReference>
<comment type="similarity">
    <text evidence="1">Belongs to the peptidase C40 family.</text>
</comment>
<evidence type="ECO:0000259" key="8">
    <source>
        <dbReference type="PROSITE" id="PS51935"/>
    </source>
</evidence>
<sequence>MTPRIDKAHRLKALAPKTVTRVTALALTVGLLCGPMMTATADPPLSIAEAKVQIERLQTDAAAIGQEYAGVKEKIDISTAKLRTTQADVKAQGDKIARMRVQVGQVALARFQNRNLDTTAQLFFNSDTEGFLSQISTVEKISENQNAVLQNFQAEQATLAGLQRSAETDLASLAEQQKQLDQLRASSEAKLAASEAVLAKLTAAERQRLAAEEKQRADAAAEAAKALEAVEAAAGRSRVGASSRSSDRAATRSPAKSSTSKSTRGATALAFAKRQVGKPYQLGATGPSAYDCSGLTGDAWQAAGVAIPRTSQQQFTTGRAVAKADLQPGDLVFFYNDLSHVGLYVGNGIIVQAARPGKPVGYAAVSSMPYAGARRPG</sequence>
<proteinExistence type="inferred from homology"/>
<feature type="signal peptide" evidence="7">
    <location>
        <begin position="1"/>
        <end position="41"/>
    </location>
</feature>
<keyword evidence="7" id="KW-0732">Signal</keyword>
<name>A0A6J4NBN5_9ACTN</name>
<organism evidence="9">
    <name type="scientific">uncultured Propionibacteriaceae bacterium</name>
    <dbReference type="NCBI Taxonomy" id="257457"/>
    <lineage>
        <taxon>Bacteria</taxon>
        <taxon>Bacillati</taxon>
        <taxon>Actinomycetota</taxon>
        <taxon>Actinomycetes</taxon>
        <taxon>Propionibacteriales</taxon>
        <taxon>Propionibacteriaceae</taxon>
        <taxon>environmental samples</taxon>
    </lineage>
</organism>
<dbReference type="InterPro" id="IPR051794">
    <property type="entry name" value="PG_Endopeptidase_C40"/>
</dbReference>
<feature type="region of interest" description="Disordered" evidence="6">
    <location>
        <begin position="235"/>
        <end position="265"/>
    </location>
</feature>
<reference evidence="9" key="1">
    <citation type="submission" date="2020-02" db="EMBL/GenBank/DDBJ databases">
        <authorList>
            <person name="Meier V. D."/>
        </authorList>
    </citation>
    <scope>NUCLEOTIDE SEQUENCE</scope>
    <source>
        <strain evidence="9">AVDCRST_MAG75</strain>
    </source>
</reference>
<evidence type="ECO:0000256" key="4">
    <source>
        <dbReference type="ARBA" id="ARBA00022807"/>
    </source>
</evidence>
<keyword evidence="2" id="KW-0645">Protease</keyword>
<evidence type="ECO:0000256" key="3">
    <source>
        <dbReference type="ARBA" id="ARBA00022801"/>
    </source>
</evidence>
<feature type="domain" description="NlpC/P60" evidence="8">
    <location>
        <begin position="262"/>
        <end position="377"/>
    </location>
</feature>
<protein>
    <recommendedName>
        <fullName evidence="8">NlpC/P60 domain-containing protein</fullName>
    </recommendedName>
</protein>
<dbReference type="GO" id="GO:0006508">
    <property type="term" value="P:proteolysis"/>
    <property type="evidence" value="ECO:0007669"/>
    <property type="project" value="UniProtKB-KW"/>
</dbReference>
<evidence type="ECO:0000256" key="6">
    <source>
        <dbReference type="SAM" id="MobiDB-lite"/>
    </source>
</evidence>